<feature type="region of interest" description="Disordered" evidence="1">
    <location>
        <begin position="1"/>
        <end position="23"/>
    </location>
</feature>
<keyword evidence="4" id="KW-1185">Reference proteome</keyword>
<feature type="transmembrane region" description="Helical" evidence="2">
    <location>
        <begin position="220"/>
        <end position="238"/>
    </location>
</feature>
<dbReference type="EMBL" id="JAFBBZ010000001">
    <property type="protein sequence ID" value="MBM7507737.1"/>
    <property type="molecule type" value="Genomic_DNA"/>
</dbReference>
<keyword evidence="2" id="KW-0472">Membrane</keyword>
<feature type="transmembrane region" description="Helical" evidence="2">
    <location>
        <begin position="31"/>
        <end position="64"/>
    </location>
</feature>
<sequence>MTDERTPDRTTDDQEPHFSGPTHTVHTRWTWASLLVLLAGVVVLGIGVILLDLLVGTIGGVLLAAGAVGAWRSGLMWDVDTGSSPADLVSSESETVERPGAGTHQDDEATAEHAEETTDDVRRRLADRRGTRLNLVPVGALLVLLAGAWLALSQWVLYPETPDGRVGTWRAMGGGVVLLLVGLWLLQHGRTLVATAIALVTGAVLVLLGIIGAHDTQTTVASEIVSGAVAVLGALVSLDPRRRR</sequence>
<feature type="region of interest" description="Disordered" evidence="1">
    <location>
        <begin position="85"/>
        <end position="120"/>
    </location>
</feature>
<evidence type="ECO:0000313" key="3">
    <source>
        <dbReference type="EMBL" id="MBM7507737.1"/>
    </source>
</evidence>
<feature type="compositionally biased region" description="Basic and acidic residues" evidence="1">
    <location>
        <begin position="1"/>
        <end position="16"/>
    </location>
</feature>
<evidence type="ECO:0000256" key="1">
    <source>
        <dbReference type="SAM" id="MobiDB-lite"/>
    </source>
</evidence>
<feature type="transmembrane region" description="Helical" evidence="2">
    <location>
        <begin position="169"/>
        <end position="186"/>
    </location>
</feature>
<evidence type="ECO:0000313" key="4">
    <source>
        <dbReference type="Proteomes" id="UP000732378"/>
    </source>
</evidence>
<proteinExistence type="predicted"/>
<dbReference type="Proteomes" id="UP000732378">
    <property type="component" value="Unassembled WGS sequence"/>
</dbReference>
<feature type="transmembrane region" description="Helical" evidence="2">
    <location>
        <begin position="193"/>
        <end position="214"/>
    </location>
</feature>
<gene>
    <name evidence="3" type="ORF">JOE61_001551</name>
</gene>
<keyword evidence="2" id="KW-0812">Transmembrane</keyword>
<keyword evidence="2" id="KW-1133">Transmembrane helix</keyword>
<reference evidence="3 4" key="1">
    <citation type="submission" date="2021-01" db="EMBL/GenBank/DDBJ databases">
        <title>Sequencing the genomes of 1000 actinobacteria strains.</title>
        <authorList>
            <person name="Klenk H.-P."/>
        </authorList>
    </citation>
    <scope>NUCLEOTIDE SEQUENCE [LARGE SCALE GENOMIC DNA]</scope>
    <source>
        <strain evidence="3 4">DSM 18239</strain>
    </source>
</reference>
<name>A0ABS2M9A6_9ACTN</name>
<comment type="caution">
    <text evidence="3">The sequence shown here is derived from an EMBL/GenBank/DDBJ whole genome shotgun (WGS) entry which is preliminary data.</text>
</comment>
<evidence type="ECO:0000256" key="2">
    <source>
        <dbReference type="SAM" id="Phobius"/>
    </source>
</evidence>
<accession>A0ABS2M9A6</accession>
<feature type="transmembrane region" description="Helical" evidence="2">
    <location>
        <begin position="133"/>
        <end position="157"/>
    </location>
</feature>
<organism evidence="3 4">
    <name type="scientific">Nocardioides salarius</name>
    <dbReference type="NCBI Taxonomy" id="374513"/>
    <lineage>
        <taxon>Bacteria</taxon>
        <taxon>Bacillati</taxon>
        <taxon>Actinomycetota</taxon>
        <taxon>Actinomycetes</taxon>
        <taxon>Propionibacteriales</taxon>
        <taxon>Nocardioidaceae</taxon>
        <taxon>Nocardioides</taxon>
    </lineage>
</organism>
<feature type="compositionally biased region" description="Basic and acidic residues" evidence="1">
    <location>
        <begin position="104"/>
        <end position="120"/>
    </location>
</feature>
<protein>
    <submittedName>
        <fullName evidence="3">Drug/metabolite transporter (DMT)-like permease</fullName>
    </submittedName>
</protein>
<dbReference type="RefSeq" id="WP_193669924.1">
    <property type="nucleotide sequence ID" value="NZ_JACDTV010000011.1"/>
</dbReference>